<dbReference type="InterPro" id="IPR003439">
    <property type="entry name" value="ABC_transporter-like_ATP-bd"/>
</dbReference>
<evidence type="ECO:0000256" key="3">
    <source>
        <dbReference type="ARBA" id="ARBA00022496"/>
    </source>
</evidence>
<keyword evidence="4" id="KW-0997">Cell inner membrane</keyword>
<proteinExistence type="predicted"/>
<dbReference type="STRING" id="1349762.GCA_001592245_00482"/>
<evidence type="ECO:0000313" key="12">
    <source>
        <dbReference type="EMBL" id="QBY52386.1"/>
    </source>
</evidence>
<keyword evidence="9" id="KW-0472">Membrane</keyword>
<evidence type="ECO:0000256" key="5">
    <source>
        <dbReference type="ARBA" id="ARBA00022741"/>
    </source>
</evidence>
<dbReference type="PROSITE" id="PS50893">
    <property type="entry name" value="ABC_TRANSPORTER_2"/>
    <property type="match status" value="1"/>
</dbReference>
<dbReference type="Gene3D" id="3.40.50.300">
    <property type="entry name" value="P-loop containing nucleotide triphosphate hydrolases"/>
    <property type="match status" value="1"/>
</dbReference>
<dbReference type="KEGG" id="cox:E0W60_14335"/>
<evidence type="ECO:0000256" key="8">
    <source>
        <dbReference type="ARBA" id="ARBA00023065"/>
    </source>
</evidence>
<feature type="region of interest" description="Disordered" evidence="10">
    <location>
        <begin position="1"/>
        <end position="22"/>
    </location>
</feature>
<dbReference type="AlphaFoldDB" id="A0A4P7L996"/>
<dbReference type="Pfam" id="PF08402">
    <property type="entry name" value="TOBE_2"/>
    <property type="match status" value="1"/>
</dbReference>
<dbReference type="SUPFAM" id="SSF52540">
    <property type="entry name" value="P-loop containing nucleoside triphosphate hydrolases"/>
    <property type="match status" value="1"/>
</dbReference>
<dbReference type="SUPFAM" id="SSF50331">
    <property type="entry name" value="MOP-like"/>
    <property type="match status" value="1"/>
</dbReference>
<dbReference type="InterPro" id="IPR015853">
    <property type="entry name" value="ABC_transpr_FbpC"/>
</dbReference>
<evidence type="ECO:0000256" key="2">
    <source>
        <dbReference type="ARBA" id="ARBA00022475"/>
    </source>
</evidence>
<dbReference type="FunFam" id="3.40.50.300:FF:000425">
    <property type="entry name" value="Probable ABC transporter, ATP-binding subunit"/>
    <property type="match status" value="1"/>
</dbReference>
<gene>
    <name evidence="12" type="ORF">E0W60_14335</name>
</gene>
<keyword evidence="2" id="KW-1003">Cell membrane</keyword>
<dbReference type="InterPro" id="IPR050093">
    <property type="entry name" value="ABC_SmlMolc_Importer"/>
</dbReference>
<dbReference type="EMBL" id="CP038635">
    <property type="protein sequence ID" value="QBY52386.1"/>
    <property type="molecule type" value="Genomic_DNA"/>
</dbReference>
<dbReference type="InterPro" id="IPR003593">
    <property type="entry name" value="AAA+_ATPase"/>
</dbReference>
<dbReference type="InterPro" id="IPR017871">
    <property type="entry name" value="ABC_transporter-like_CS"/>
</dbReference>
<organism evidence="12 13">
    <name type="scientific">Cupriavidus oxalaticus</name>
    <dbReference type="NCBI Taxonomy" id="96344"/>
    <lineage>
        <taxon>Bacteria</taxon>
        <taxon>Pseudomonadati</taxon>
        <taxon>Pseudomonadota</taxon>
        <taxon>Betaproteobacteria</taxon>
        <taxon>Burkholderiales</taxon>
        <taxon>Burkholderiaceae</taxon>
        <taxon>Cupriavidus</taxon>
    </lineage>
</organism>
<sequence>MRTDSYSRLPGAQARTRPMARSVTHEAAAGAAVIEVDRIRHAFGRQAVVKGLSFALARGNIACLLGPSGCGKTTVLRAIAGFEPLQDGRIVLDGRTVSSSDALVPPEQRRIGMVFQDYALFPHLDVAANVGFGLTRAGRAERAERVEEVLQLVGLAGSGRKYPHELSGGQQQRVALARALAPRPELLLLDEPFSNLDVDLRERLSLEVRAILKAQGTTAILVTHDQYEAFAMADEIGVMHDGVIEQWGSAHELYHRPASRFVAGFIGQGVLMPGHLRGDGRIEVELGMLHPAVPLQLPADAPVDVLVRPDDIVHDDASPMQAEVMHKAFRGAEILYTLRLASGGRVLALVPSHHNHAVGERIGIRAEIEDVVAFAA</sequence>
<dbReference type="PANTHER" id="PTHR42781">
    <property type="entry name" value="SPERMIDINE/PUTRESCINE IMPORT ATP-BINDING PROTEIN POTA"/>
    <property type="match status" value="1"/>
</dbReference>
<evidence type="ECO:0000256" key="7">
    <source>
        <dbReference type="ARBA" id="ARBA00023004"/>
    </source>
</evidence>
<keyword evidence="5" id="KW-0547">Nucleotide-binding</keyword>
<evidence type="ECO:0000256" key="4">
    <source>
        <dbReference type="ARBA" id="ARBA00022519"/>
    </source>
</evidence>
<keyword evidence="7" id="KW-0408">Iron</keyword>
<dbReference type="GO" id="GO:0043190">
    <property type="term" value="C:ATP-binding cassette (ABC) transporter complex"/>
    <property type="evidence" value="ECO:0007669"/>
    <property type="project" value="InterPro"/>
</dbReference>
<dbReference type="PANTHER" id="PTHR42781:SF4">
    <property type="entry name" value="SPERMIDINE_PUTRESCINE IMPORT ATP-BINDING PROTEIN POTA"/>
    <property type="match status" value="1"/>
</dbReference>
<name>A0A4P7L996_9BURK</name>
<keyword evidence="3" id="KW-0410">Iron transport</keyword>
<dbReference type="InterPro" id="IPR013611">
    <property type="entry name" value="Transp-assoc_OB_typ2"/>
</dbReference>
<dbReference type="GO" id="GO:0005524">
    <property type="term" value="F:ATP binding"/>
    <property type="evidence" value="ECO:0007669"/>
    <property type="project" value="UniProtKB-KW"/>
</dbReference>
<feature type="domain" description="ABC transporter" evidence="11">
    <location>
        <begin position="34"/>
        <end position="266"/>
    </location>
</feature>
<dbReference type="InterPro" id="IPR008995">
    <property type="entry name" value="Mo/tungstate-bd_C_term_dom"/>
</dbReference>
<evidence type="ECO:0000256" key="1">
    <source>
        <dbReference type="ARBA" id="ARBA00022448"/>
    </source>
</evidence>
<dbReference type="PROSITE" id="PS00211">
    <property type="entry name" value="ABC_TRANSPORTER_1"/>
    <property type="match status" value="1"/>
</dbReference>
<accession>A0A4P7L996</accession>
<dbReference type="GO" id="GO:0015697">
    <property type="term" value="P:quaternary ammonium group transport"/>
    <property type="evidence" value="ECO:0007669"/>
    <property type="project" value="UniProtKB-ARBA"/>
</dbReference>
<evidence type="ECO:0000256" key="10">
    <source>
        <dbReference type="SAM" id="MobiDB-lite"/>
    </source>
</evidence>
<reference evidence="12 13" key="1">
    <citation type="submission" date="2019-03" db="EMBL/GenBank/DDBJ databases">
        <title>Efficiently degradation of phenoxyalkanoic acid herbicides by Cupriavidus oxalaticus strain X32.</title>
        <authorList>
            <person name="Sheng X."/>
        </authorList>
    </citation>
    <scope>NUCLEOTIDE SEQUENCE [LARGE SCALE GENOMIC DNA]</scope>
    <source>
        <strain evidence="12 13">X32</strain>
    </source>
</reference>
<evidence type="ECO:0000256" key="6">
    <source>
        <dbReference type="ARBA" id="ARBA00022840"/>
    </source>
</evidence>
<evidence type="ECO:0000313" key="13">
    <source>
        <dbReference type="Proteomes" id="UP000295294"/>
    </source>
</evidence>
<dbReference type="Pfam" id="PF00005">
    <property type="entry name" value="ABC_tran"/>
    <property type="match status" value="1"/>
</dbReference>
<keyword evidence="6 12" id="KW-0067">ATP-binding</keyword>
<dbReference type="SMART" id="SM00382">
    <property type="entry name" value="AAA"/>
    <property type="match status" value="1"/>
</dbReference>
<keyword evidence="8" id="KW-0406">Ion transport</keyword>
<dbReference type="CDD" id="cd03259">
    <property type="entry name" value="ABC_Carb_Solutes_like"/>
    <property type="match status" value="1"/>
</dbReference>
<dbReference type="GO" id="GO:0016887">
    <property type="term" value="F:ATP hydrolysis activity"/>
    <property type="evidence" value="ECO:0007669"/>
    <property type="project" value="InterPro"/>
</dbReference>
<protein>
    <submittedName>
        <fullName evidence="12">ABC transporter ATP-binding protein</fullName>
    </submittedName>
</protein>
<evidence type="ECO:0000256" key="9">
    <source>
        <dbReference type="ARBA" id="ARBA00023136"/>
    </source>
</evidence>
<dbReference type="InterPro" id="IPR027417">
    <property type="entry name" value="P-loop_NTPase"/>
</dbReference>
<dbReference type="OrthoDB" id="5298774at2"/>
<dbReference type="GO" id="GO:0015408">
    <property type="term" value="F:ABC-type ferric iron transporter activity"/>
    <property type="evidence" value="ECO:0007669"/>
    <property type="project" value="InterPro"/>
</dbReference>
<dbReference type="Proteomes" id="UP000295294">
    <property type="component" value="Chromosome 2"/>
</dbReference>
<dbReference type="Gene3D" id="2.40.50.100">
    <property type="match status" value="1"/>
</dbReference>
<evidence type="ECO:0000259" key="11">
    <source>
        <dbReference type="PROSITE" id="PS50893"/>
    </source>
</evidence>
<keyword evidence="1" id="KW-0813">Transport</keyword>